<evidence type="ECO:0000256" key="8">
    <source>
        <dbReference type="SAM" id="MobiDB-lite"/>
    </source>
</evidence>
<gene>
    <name evidence="7 9" type="primary">mltG</name>
    <name evidence="9" type="ORF">GFD18_01315</name>
</gene>
<evidence type="ECO:0000256" key="4">
    <source>
        <dbReference type="ARBA" id="ARBA00023136"/>
    </source>
</evidence>
<evidence type="ECO:0000256" key="6">
    <source>
        <dbReference type="ARBA" id="ARBA00023316"/>
    </source>
</evidence>
<organism evidence="9 10">
    <name type="scientific">Bifidobacterium saimiriisciurei</name>
    <dbReference type="NCBI Taxonomy" id="2661627"/>
    <lineage>
        <taxon>Bacteria</taxon>
        <taxon>Bacillati</taxon>
        <taxon>Actinomycetota</taxon>
        <taxon>Actinomycetes</taxon>
        <taxon>Bifidobacteriales</taxon>
        <taxon>Bifidobacteriaceae</taxon>
        <taxon>Bifidobacterium</taxon>
    </lineage>
</organism>
<comment type="function">
    <text evidence="7">Functions as a peptidoglycan terminase that cleaves nascent peptidoglycan strands endolytically to terminate their elongation.</text>
</comment>
<sequence length="398" mass="44020">MTDDDMQDFFAEKAQWVGGGDEPGLDPATPPRPPRSRREMRKKRRKRQRSKWLKIVMTVILVVCVAVVGWFVYSGVTTARSKMQDQVQRTQAADYPGPGSGNVEFTVENGQSSVDIGDNLEKQGIVKSSMAFQQAISNAGLQDQLQPGTFELRYRMKADDVAKVLTDSTKAKGFLVVNPGERSGAVIEQAAELSGIDKSEFETIVKNKGKGILPAEANGSFEGWLEPGSYNVKGKSSASDILKEMVQKRIKKLDQLEVPTGAKREEILKKASIIEGEVNKADYYGKVARVIENRLARNMPLGMDSVVAYGNNVEPRALTNAMLNDKKNPYNSRIQKGLPPTPISQAGDTAITAAMHPTEGNWLYFVTVNLDTGETKFTDNVNEFQKYAKEYEAWEAKN</sequence>
<evidence type="ECO:0000256" key="1">
    <source>
        <dbReference type="ARBA" id="ARBA00022475"/>
    </source>
</evidence>
<comment type="similarity">
    <text evidence="7">Belongs to the transglycosylase MltG family.</text>
</comment>
<proteinExistence type="inferred from homology"/>
<dbReference type="Gene3D" id="3.30.1490.480">
    <property type="entry name" value="Endolytic murein transglycosylase"/>
    <property type="match status" value="1"/>
</dbReference>
<comment type="catalytic activity">
    <reaction evidence="7">
        <text>a peptidoglycan chain = a peptidoglycan chain with N-acetyl-1,6-anhydromuramyl-[peptide] at the reducing end + a peptidoglycan chain with N-acetylglucosamine at the non-reducing end.</text>
        <dbReference type="EC" id="4.2.2.29"/>
    </reaction>
</comment>
<evidence type="ECO:0000313" key="10">
    <source>
        <dbReference type="Proteomes" id="UP000475155"/>
    </source>
</evidence>
<dbReference type="EC" id="4.2.2.29" evidence="7"/>
<evidence type="ECO:0000256" key="7">
    <source>
        <dbReference type="HAMAP-Rule" id="MF_02065"/>
    </source>
</evidence>
<dbReference type="Proteomes" id="UP000475155">
    <property type="component" value="Unassembled WGS sequence"/>
</dbReference>
<dbReference type="RefSeq" id="WP_163199781.1">
    <property type="nucleotide sequence ID" value="NZ_WHZU01000002.1"/>
</dbReference>
<keyword evidence="6 7" id="KW-0961">Cell wall biogenesis/degradation</keyword>
<reference evidence="9 10" key="1">
    <citation type="submission" date="2019-10" db="EMBL/GenBank/DDBJ databases">
        <title>Bifidobacterium from non-human primates.</title>
        <authorList>
            <person name="Modesto M."/>
        </authorList>
    </citation>
    <scope>NUCLEOTIDE SEQUENCE [LARGE SCALE GENOMIC DNA]</scope>
    <source>
        <strain evidence="9 10">SMA1</strain>
    </source>
</reference>
<comment type="caution">
    <text evidence="9">The sequence shown here is derived from an EMBL/GenBank/DDBJ whole genome shotgun (WGS) entry which is preliminary data.</text>
</comment>
<evidence type="ECO:0000256" key="3">
    <source>
        <dbReference type="ARBA" id="ARBA00022989"/>
    </source>
</evidence>
<dbReference type="HAMAP" id="MF_02065">
    <property type="entry name" value="MltG"/>
    <property type="match status" value="1"/>
</dbReference>
<keyword evidence="3 7" id="KW-1133">Transmembrane helix</keyword>
<name>A0ABX0CE88_9BIFI</name>
<feature type="transmembrane region" description="Helical" evidence="7">
    <location>
        <begin position="52"/>
        <end position="73"/>
    </location>
</feature>
<dbReference type="Pfam" id="PF02618">
    <property type="entry name" value="YceG"/>
    <property type="match status" value="1"/>
</dbReference>
<dbReference type="EMBL" id="WHZU01000002">
    <property type="protein sequence ID" value="NEH10745.1"/>
    <property type="molecule type" value="Genomic_DNA"/>
</dbReference>
<keyword evidence="5 7" id="KW-0456">Lyase</keyword>
<accession>A0ABX0CE88</accession>
<feature type="site" description="Important for catalytic activity" evidence="7">
    <location>
        <position position="277"/>
    </location>
</feature>
<feature type="region of interest" description="Disordered" evidence="8">
    <location>
        <begin position="12"/>
        <end position="46"/>
    </location>
</feature>
<keyword evidence="1 7" id="KW-1003">Cell membrane</keyword>
<dbReference type="PANTHER" id="PTHR30518:SF2">
    <property type="entry name" value="ENDOLYTIC MUREIN TRANSGLYCOSYLASE"/>
    <property type="match status" value="1"/>
</dbReference>
<comment type="subcellular location">
    <subcellularLocation>
        <location evidence="7">Cell membrane</location>
        <topology evidence="7">Single-pass membrane protein</topology>
    </subcellularLocation>
</comment>
<evidence type="ECO:0000256" key="5">
    <source>
        <dbReference type="ARBA" id="ARBA00023239"/>
    </source>
</evidence>
<keyword evidence="10" id="KW-1185">Reference proteome</keyword>
<feature type="compositionally biased region" description="Basic residues" evidence="8">
    <location>
        <begin position="34"/>
        <end position="46"/>
    </location>
</feature>
<evidence type="ECO:0000256" key="2">
    <source>
        <dbReference type="ARBA" id="ARBA00022692"/>
    </source>
</evidence>
<dbReference type="PANTHER" id="PTHR30518">
    <property type="entry name" value="ENDOLYTIC MUREIN TRANSGLYCOSYLASE"/>
    <property type="match status" value="1"/>
</dbReference>
<keyword evidence="4 7" id="KW-0472">Membrane</keyword>
<protein>
    <recommendedName>
        <fullName evidence="7">Endolytic murein transglycosylase</fullName>
        <ecNumber evidence="7">4.2.2.29</ecNumber>
    </recommendedName>
    <alternativeName>
        <fullName evidence="7">Peptidoglycan lytic transglycosylase</fullName>
    </alternativeName>
    <alternativeName>
        <fullName evidence="7">Peptidoglycan polymerization terminase</fullName>
    </alternativeName>
</protein>
<dbReference type="NCBIfam" id="TIGR00247">
    <property type="entry name" value="endolytic transglycosylase MltG"/>
    <property type="match status" value="1"/>
</dbReference>
<dbReference type="InterPro" id="IPR003770">
    <property type="entry name" value="MLTG-like"/>
</dbReference>
<keyword evidence="2 7" id="KW-0812">Transmembrane</keyword>
<evidence type="ECO:0000313" key="9">
    <source>
        <dbReference type="EMBL" id="NEH10745.1"/>
    </source>
</evidence>